<evidence type="ECO:0000313" key="3">
    <source>
        <dbReference type="Proteomes" id="UP000008068"/>
    </source>
</evidence>
<protein>
    <recommendedName>
        <fullName evidence="1">DUF7809 domain-containing protein</fullName>
    </recommendedName>
</protein>
<dbReference type="GO" id="GO:0045087">
    <property type="term" value="P:innate immune response"/>
    <property type="evidence" value="ECO:0007669"/>
    <property type="project" value="TreeGrafter"/>
</dbReference>
<dbReference type="InterPro" id="IPR056711">
    <property type="entry name" value="DUF7809"/>
</dbReference>
<dbReference type="PANTHER" id="PTHR21447">
    <property type="entry name" value="RING-TYPE DOMAIN-CONTAINING PROTEIN-RELATED"/>
    <property type="match status" value="1"/>
</dbReference>
<dbReference type="GO" id="GO:0045121">
    <property type="term" value="C:membrane raft"/>
    <property type="evidence" value="ECO:0007669"/>
    <property type="project" value="TreeGrafter"/>
</dbReference>
<accession>G0NHU6</accession>
<keyword evidence="3" id="KW-1185">Reference proteome</keyword>
<dbReference type="HOGENOM" id="CLU_284448_0_0_1"/>
<gene>
    <name evidence="2" type="ORF">CAEBREN_06106</name>
</gene>
<dbReference type="EMBL" id="GL379886">
    <property type="protein sequence ID" value="EGT31492.1"/>
    <property type="molecule type" value="Genomic_DNA"/>
</dbReference>
<feature type="domain" description="DUF7809" evidence="1">
    <location>
        <begin position="91"/>
        <end position="247"/>
    </location>
</feature>
<name>G0NHU6_CAEBE</name>
<dbReference type="PANTHER" id="PTHR21447:SF13">
    <property type="entry name" value="RING-TYPE DOMAIN-CONTAINING PROTEIN"/>
    <property type="match status" value="1"/>
</dbReference>
<proteinExistence type="predicted"/>
<sequence length="1115" mass="128817">MTSINSWEYLAPAFNEYLPEKHRKLFDLKESTLSKKPWTSEMEYYGNSDELMANIKEFMAFPGSTAYLKMDLTLPPTTNGIVHKGSKGNEYCLKNDLLAAIQGFVNRLKIPLENECAVDFVRSMSGFYLNTQEYKLRKEWELVPFPRGEIMNFGHLLNEKVKNVPRTQMLTSSNSIDSVFEKLRQILPIHPEDTEHTSIRKRLLKLNKMVPFEGNLEFYGILLDWTIVILTEIDQFVRHHPEFFLPRSSNQTSRTPVVRVFEEGDHRFVLARELQTEMEKSGMDTSEVRRLQFKTSAHGTFEFYPLPDIIGDQFGGIEFVGYEVRRTKHRAVFIPSFDGKYCVSSGDLVIETMRDITSVSGYYRQYTTRMGDTLQNLFEQYEAMIFAITRGSRFVAVEDAKELKTQFLRNVGIEMRRFPPIEPFPIRQISTDTLSFKVVMNEVKRLGIWKTQESKYVSGTCEIICKKLTDSKPFGCKYTTADLHEVIEGIQMCRSIINYPIIFKLLHNFGHCRLIPQVCYYCCEDSYLAKMMPLRNKMMRRFDIDYSMLSQQQTNFLMGQAQVEAVAVMDKWMDKTPKTGTEKTKVEPPKPVSKSISALMMPAFKAYLPEEHWNVIKVDNKRLVLNSKSVNMRFHGSKEELIENIQTYLAFPGSRAMFGGGLAERMTIDSVIFKSLRNQPYIFNVDIFKHLLKCIRDTNSSIYEDILPTISSYLKSKEASINGQYELLLFDKKALEDFQKNIALEKVEGQYYPKNLHGKEEFERLMEVINDLAEDPECQSVAKNVGPYLRRSDPSVAFDGNFYETWNASAFIIGQLDRFFVTYPQWLKGKPESVQSSENGIQAKVRLFVDGDRKFILVWELQLEMYRARLDTSSIQDTAIGMSKIATVDFKEVVGVLGPRMDYIEFIVTPINRSTQRAVLIPSIDNNYLVPASEALLEILHNLISLKSLFQEVHRQDLSALYSVVELAVDFILENSQQSYFIDHEKFEELKKEIWKELAKNAPKQLEKKKREVQDVGQNGFTKKDLKNQLHQLGFVKTFPNIVQYVDRVYNKAVEEKKGSVLRTCDMVEALGMCQIICVSGRIGKVIELLHEKGGCKRVWMDCYLCAKEPVPMEH</sequence>
<organism evidence="3">
    <name type="scientific">Caenorhabditis brenneri</name>
    <name type="common">Nematode worm</name>
    <dbReference type="NCBI Taxonomy" id="135651"/>
    <lineage>
        <taxon>Eukaryota</taxon>
        <taxon>Metazoa</taxon>
        <taxon>Ecdysozoa</taxon>
        <taxon>Nematoda</taxon>
        <taxon>Chromadorea</taxon>
        <taxon>Rhabditida</taxon>
        <taxon>Rhabditina</taxon>
        <taxon>Rhabditomorpha</taxon>
        <taxon>Rhabditoidea</taxon>
        <taxon>Rhabditidae</taxon>
        <taxon>Peloderinae</taxon>
        <taxon>Caenorhabditis</taxon>
    </lineage>
</organism>
<feature type="domain" description="DUF7809" evidence="1">
    <location>
        <begin position="681"/>
        <end position="827"/>
    </location>
</feature>
<evidence type="ECO:0000259" key="1">
    <source>
        <dbReference type="Pfam" id="PF25100"/>
    </source>
</evidence>
<evidence type="ECO:0000313" key="2">
    <source>
        <dbReference type="EMBL" id="EGT31492.1"/>
    </source>
</evidence>
<dbReference type="AlphaFoldDB" id="G0NHU6"/>
<dbReference type="InParanoid" id="G0NHU6"/>
<dbReference type="OrthoDB" id="5795035at2759"/>
<reference evidence="3" key="1">
    <citation type="submission" date="2011-07" db="EMBL/GenBank/DDBJ databases">
        <authorList>
            <consortium name="Caenorhabditis brenneri Sequencing and Analysis Consortium"/>
            <person name="Wilson R.K."/>
        </authorList>
    </citation>
    <scope>NUCLEOTIDE SEQUENCE [LARGE SCALE GENOMIC DNA]</scope>
    <source>
        <strain evidence="3">PB2801</strain>
    </source>
</reference>
<dbReference type="Pfam" id="PF25100">
    <property type="entry name" value="DUF7809"/>
    <property type="match status" value="2"/>
</dbReference>
<dbReference type="eggNOG" id="ENOG502RT6Q">
    <property type="taxonomic scope" value="Eukaryota"/>
</dbReference>
<dbReference type="Proteomes" id="UP000008068">
    <property type="component" value="Unassembled WGS sequence"/>
</dbReference>